<name>A0A2A6BJB1_PRIPA</name>
<evidence type="ECO:0000313" key="1">
    <source>
        <dbReference type="EnsemblMetazoa" id="PPA06146.1"/>
    </source>
</evidence>
<accession>A0A2A6BJB1</accession>
<protein>
    <submittedName>
        <fullName evidence="1">Uncharacterized protein</fullName>
    </submittedName>
</protein>
<accession>A0A8R1U7D8</accession>
<reference evidence="1" key="2">
    <citation type="submission" date="2022-06" db="UniProtKB">
        <authorList>
            <consortium name="EnsemblMetazoa"/>
        </authorList>
    </citation>
    <scope>IDENTIFICATION</scope>
    <source>
        <strain evidence="1">PS312</strain>
    </source>
</reference>
<dbReference type="Proteomes" id="UP000005239">
    <property type="component" value="Unassembled WGS sequence"/>
</dbReference>
<dbReference type="AlphaFoldDB" id="A0A2A6BJB1"/>
<dbReference type="EnsemblMetazoa" id="PPA06146.1">
    <property type="protein sequence ID" value="PPA06146.1"/>
    <property type="gene ID" value="WBGene00095700"/>
</dbReference>
<proteinExistence type="predicted"/>
<organism evidence="1 2">
    <name type="scientific">Pristionchus pacificus</name>
    <name type="common">Parasitic nematode worm</name>
    <dbReference type="NCBI Taxonomy" id="54126"/>
    <lineage>
        <taxon>Eukaryota</taxon>
        <taxon>Metazoa</taxon>
        <taxon>Ecdysozoa</taxon>
        <taxon>Nematoda</taxon>
        <taxon>Chromadorea</taxon>
        <taxon>Rhabditida</taxon>
        <taxon>Rhabditina</taxon>
        <taxon>Diplogasteromorpha</taxon>
        <taxon>Diplogasteroidea</taxon>
        <taxon>Neodiplogasteridae</taxon>
        <taxon>Pristionchus</taxon>
    </lineage>
</organism>
<sequence length="444" mass="50881">MTLLFSSLYLSFFSYAFSHSSLTRLTIKYWNSSYFRPISFHSVITPPSLHSSIGRVKDESPSNPLSLIFNVLWAQHGETEDKLTPFFAKSPQPDFMPGYPIIDTYWFDMNYGDPSPTCDPTMEYSKMLESGPLCNCYLYELAVMGKKSMVKDGRVSCCLRTCYIGEKPLVSHVLKDEAEHCSVIDFITNQLQFHLNQMRVFLLSSIFFTLSFSQGIVPNSWLCDWMGIEGASSALKTKYKTLITNLNKDKTLKAQHTRIAAWIKANSADMPELKKRVETILSNKVMIPNLMVPESGPVAVERLSSGESDPRDVSAAYKTPETANKQVVENAIYNSKYWLAMRARDLNFINDIFDRIAPELSDDKLNELKQLMWSEDRMYMNFFRSHYDVIKQVVLTRITNNARREIIRKHMEEAESADDDNEPENAIMNLMEPMAAEFFDGCDI</sequence>
<evidence type="ECO:0000313" key="2">
    <source>
        <dbReference type="Proteomes" id="UP000005239"/>
    </source>
</evidence>
<reference evidence="2" key="1">
    <citation type="journal article" date="2008" name="Nat. Genet.">
        <title>The Pristionchus pacificus genome provides a unique perspective on nematode lifestyle and parasitism.</title>
        <authorList>
            <person name="Dieterich C."/>
            <person name="Clifton S.W."/>
            <person name="Schuster L.N."/>
            <person name="Chinwalla A."/>
            <person name="Delehaunty K."/>
            <person name="Dinkelacker I."/>
            <person name="Fulton L."/>
            <person name="Fulton R."/>
            <person name="Godfrey J."/>
            <person name="Minx P."/>
            <person name="Mitreva M."/>
            <person name="Roeseler W."/>
            <person name="Tian H."/>
            <person name="Witte H."/>
            <person name="Yang S.P."/>
            <person name="Wilson R.K."/>
            <person name="Sommer R.J."/>
        </authorList>
    </citation>
    <scope>NUCLEOTIDE SEQUENCE [LARGE SCALE GENOMIC DNA]</scope>
    <source>
        <strain evidence="2">PS312</strain>
    </source>
</reference>
<keyword evidence="2" id="KW-1185">Reference proteome</keyword>
<gene>
    <name evidence="1" type="primary">WBGene00095700</name>
</gene>